<proteinExistence type="predicted"/>
<keyword evidence="2 4" id="KW-0808">Transferase</keyword>
<evidence type="ECO:0000259" key="3">
    <source>
        <dbReference type="Pfam" id="PF00534"/>
    </source>
</evidence>
<dbReference type="Proteomes" id="UP000321907">
    <property type="component" value="Unassembled WGS sequence"/>
</dbReference>
<keyword evidence="5" id="KW-1185">Reference proteome</keyword>
<evidence type="ECO:0000256" key="1">
    <source>
        <dbReference type="ARBA" id="ARBA00022676"/>
    </source>
</evidence>
<reference evidence="4 5" key="1">
    <citation type="submission" date="2019-08" db="EMBL/GenBank/DDBJ databases">
        <title>Lewinella sp. strain SSH13 Genome sequencing and assembly.</title>
        <authorList>
            <person name="Kim I."/>
        </authorList>
    </citation>
    <scope>NUCLEOTIDE SEQUENCE [LARGE SCALE GENOMIC DNA]</scope>
    <source>
        <strain evidence="4 5">SSH13</strain>
    </source>
</reference>
<gene>
    <name evidence="4" type="ORF">FUA23_03900</name>
</gene>
<evidence type="ECO:0000313" key="5">
    <source>
        <dbReference type="Proteomes" id="UP000321907"/>
    </source>
</evidence>
<sequence>MNQQRKKVLFIHHGSAYGGAPMSLLYTALGIKEHGYEPFVAMVQPSDDLRKLYNDNGIETFELSGFPRYFFWSSDNYRLYYPIAIKKILGAASKYTSGREKLFLLLDSLKPDIVHLNSVTLVAAVSMMRGRTEELVWHIREYGPKYKDFRWKYIQKQMMATEKVIYLSEGERKSWIERSDHGIVVNNFVNVNDFSAPDHRGKEKSILGVENCFTLLYVGGLKKNKGPELLLETLNNLKKRGHKVKCLMPGAVTPEEARGETIDAYASFLIERINELKLNDVCVRSPFSSDIRAFFVAADVLLFPAIFPHFARPVIEASAMKIPVVVSNLEPLDELVIDNETGFLAELSAESFSDKLERLIKDPSLRTDMGLRGRKFALSHFDAEQQIRKIANYYEG</sequence>
<comment type="caution">
    <text evidence="4">The sequence shown here is derived from an EMBL/GenBank/DDBJ whole genome shotgun (WGS) entry which is preliminary data.</text>
</comment>
<dbReference type="SUPFAM" id="SSF53756">
    <property type="entry name" value="UDP-Glycosyltransferase/glycogen phosphorylase"/>
    <property type="match status" value="1"/>
</dbReference>
<evidence type="ECO:0000256" key="2">
    <source>
        <dbReference type="ARBA" id="ARBA00022679"/>
    </source>
</evidence>
<accession>A0A5C7FIH7</accession>
<dbReference type="Pfam" id="PF00534">
    <property type="entry name" value="Glycos_transf_1"/>
    <property type="match status" value="1"/>
</dbReference>
<dbReference type="EMBL" id="VOXD01000004">
    <property type="protein sequence ID" value="TXF90953.1"/>
    <property type="molecule type" value="Genomic_DNA"/>
</dbReference>
<keyword evidence="1" id="KW-0328">Glycosyltransferase</keyword>
<dbReference type="AlphaFoldDB" id="A0A5C7FIH7"/>
<dbReference type="PANTHER" id="PTHR12526">
    <property type="entry name" value="GLYCOSYLTRANSFERASE"/>
    <property type="match status" value="1"/>
</dbReference>
<feature type="domain" description="Glycosyl transferase family 1" evidence="3">
    <location>
        <begin position="210"/>
        <end position="375"/>
    </location>
</feature>
<protein>
    <submittedName>
        <fullName evidence="4">Glycosyltransferase</fullName>
    </submittedName>
</protein>
<dbReference type="InterPro" id="IPR001296">
    <property type="entry name" value="Glyco_trans_1"/>
</dbReference>
<dbReference type="OrthoDB" id="1096251at2"/>
<evidence type="ECO:0000313" key="4">
    <source>
        <dbReference type="EMBL" id="TXF90953.1"/>
    </source>
</evidence>
<organism evidence="4 5">
    <name type="scientific">Neolewinella aurantiaca</name>
    <dbReference type="NCBI Taxonomy" id="2602767"/>
    <lineage>
        <taxon>Bacteria</taxon>
        <taxon>Pseudomonadati</taxon>
        <taxon>Bacteroidota</taxon>
        <taxon>Saprospiria</taxon>
        <taxon>Saprospirales</taxon>
        <taxon>Lewinellaceae</taxon>
        <taxon>Neolewinella</taxon>
    </lineage>
</organism>
<dbReference type="RefSeq" id="WP_147929411.1">
    <property type="nucleotide sequence ID" value="NZ_VOXD01000004.1"/>
</dbReference>
<name>A0A5C7FIH7_9BACT</name>
<dbReference type="GO" id="GO:0016757">
    <property type="term" value="F:glycosyltransferase activity"/>
    <property type="evidence" value="ECO:0007669"/>
    <property type="project" value="UniProtKB-KW"/>
</dbReference>
<dbReference type="PANTHER" id="PTHR12526:SF629">
    <property type="entry name" value="TEICHURONIC ACID BIOSYNTHESIS GLYCOSYLTRANSFERASE TUAH-RELATED"/>
    <property type="match status" value="1"/>
</dbReference>
<dbReference type="Gene3D" id="3.40.50.2000">
    <property type="entry name" value="Glycogen Phosphorylase B"/>
    <property type="match status" value="2"/>
</dbReference>